<organism evidence="2 3">
    <name type="scientific">Streptomyces achromogenes</name>
    <dbReference type="NCBI Taxonomy" id="67255"/>
    <lineage>
        <taxon>Bacteria</taxon>
        <taxon>Bacillati</taxon>
        <taxon>Actinomycetota</taxon>
        <taxon>Actinomycetes</taxon>
        <taxon>Kitasatosporales</taxon>
        <taxon>Streptomycetaceae</taxon>
        <taxon>Streptomyces</taxon>
    </lineage>
</organism>
<name>A0ABU0PV98_STRAH</name>
<feature type="transmembrane region" description="Helical" evidence="1">
    <location>
        <begin position="257"/>
        <end position="288"/>
    </location>
</feature>
<accession>A0ABU0PV98</accession>
<dbReference type="Proteomes" id="UP001243364">
    <property type="component" value="Unassembled WGS sequence"/>
</dbReference>
<sequence length="556" mass="59610">MTTTESSPTALPTSPTSQATKETLEDYTLRFAPRSYRRWTPMVVATTALGGIAYMADFSIGAGIGLAHGTGNALVAIAVAAVVIFVTGFPLAYYGARYNIDLDLITRGSGFGYYGSVLTSVIFASFTFIFFALEGSIMAQGLKLGLGLPLWLGYLVSTLMVIPLVIYGMKALSKLQVWTTPVWLLLMVGPLVYLVATDPGTVDRFLAYAGTDGEGGVDTASVLLGAGVCLSLIAQIGEQIDYLRFMPPKTEANKRSWWTAVIMAGPGWVILGALKQAIGVFLAVYIIAEVGADAAPEPIQQFKGAFDAMMPSWLVIPLAVALVVISQIKINVTNAYSGSLAWTNSFTRVTRHYPGRMVFVLVNLGFALALMEADMFSFLNDILGFYSNCAIAWVVTVATDIGVNKYLLKLSPLQPEFRRGMLHAVNPVGVVAFVAASGLSIAMYFHALGDTLQPYSPVAAAVIAFVLTPFMAAVTKGRYYLRRAEDGIDEALLDADGNPAATTYDCHVCHQPYERPDVAACPTHDAVVCSLCLSTDKTGDHVLPEQAPAIRAVTRQ</sequence>
<feature type="transmembrane region" description="Helical" evidence="1">
    <location>
        <begin position="73"/>
        <end position="93"/>
    </location>
</feature>
<evidence type="ECO:0000313" key="2">
    <source>
        <dbReference type="EMBL" id="MDQ0682302.1"/>
    </source>
</evidence>
<keyword evidence="3" id="KW-1185">Reference proteome</keyword>
<feature type="transmembrane region" description="Helical" evidence="1">
    <location>
        <begin position="175"/>
        <end position="196"/>
    </location>
</feature>
<feature type="transmembrane region" description="Helical" evidence="1">
    <location>
        <begin position="424"/>
        <end position="445"/>
    </location>
</feature>
<dbReference type="PANTHER" id="PTHR30569:SF0">
    <property type="entry name" value="CYTOSINE PERMEASE"/>
    <property type="match status" value="1"/>
</dbReference>
<comment type="caution">
    <text evidence="2">The sequence shown here is derived from an EMBL/GenBank/DDBJ whole genome shotgun (WGS) entry which is preliminary data.</text>
</comment>
<gene>
    <name evidence="2" type="ORF">QFZ56_001265</name>
</gene>
<feature type="transmembrane region" description="Helical" evidence="1">
    <location>
        <begin position="383"/>
        <end position="403"/>
    </location>
</feature>
<feature type="transmembrane region" description="Helical" evidence="1">
    <location>
        <begin position="353"/>
        <end position="371"/>
    </location>
</feature>
<dbReference type="RefSeq" id="WP_306954441.1">
    <property type="nucleotide sequence ID" value="NZ_JAUSYA010000001.1"/>
</dbReference>
<feature type="transmembrane region" description="Helical" evidence="1">
    <location>
        <begin position="113"/>
        <end position="133"/>
    </location>
</feature>
<feature type="transmembrane region" description="Helical" evidence="1">
    <location>
        <begin position="308"/>
        <end position="332"/>
    </location>
</feature>
<dbReference type="Gene3D" id="1.10.4160.10">
    <property type="entry name" value="Hydantoin permease"/>
    <property type="match status" value="1"/>
</dbReference>
<evidence type="ECO:0000256" key="1">
    <source>
        <dbReference type="SAM" id="Phobius"/>
    </source>
</evidence>
<feature type="transmembrane region" description="Helical" evidence="1">
    <location>
        <begin position="148"/>
        <end position="168"/>
    </location>
</feature>
<dbReference type="PANTHER" id="PTHR30569">
    <property type="entry name" value="CYTOSINE TRANSPORTER CODB"/>
    <property type="match status" value="1"/>
</dbReference>
<dbReference type="InterPro" id="IPR030191">
    <property type="entry name" value="CodB"/>
</dbReference>
<keyword evidence="1" id="KW-0812">Transmembrane</keyword>
<dbReference type="EMBL" id="JAUSYA010000001">
    <property type="protein sequence ID" value="MDQ0682302.1"/>
    <property type="molecule type" value="Genomic_DNA"/>
</dbReference>
<feature type="transmembrane region" description="Helical" evidence="1">
    <location>
        <begin position="457"/>
        <end position="474"/>
    </location>
</feature>
<reference evidence="2 3" key="1">
    <citation type="submission" date="2023-07" db="EMBL/GenBank/DDBJ databases">
        <title>Comparative genomics of wheat-associated soil bacteria to identify genetic determinants of phenazine resistance.</title>
        <authorList>
            <person name="Mouncey N."/>
        </authorList>
    </citation>
    <scope>NUCLEOTIDE SEQUENCE [LARGE SCALE GENOMIC DNA]</scope>
    <source>
        <strain evidence="2 3">W4I19-2</strain>
    </source>
</reference>
<feature type="transmembrane region" description="Helical" evidence="1">
    <location>
        <begin position="43"/>
        <end position="67"/>
    </location>
</feature>
<protein>
    <submittedName>
        <fullName evidence="2">Purine-cytosine permease-like protein</fullName>
    </submittedName>
</protein>
<proteinExistence type="predicted"/>
<evidence type="ECO:0000313" key="3">
    <source>
        <dbReference type="Proteomes" id="UP001243364"/>
    </source>
</evidence>
<keyword evidence="1" id="KW-1133">Transmembrane helix</keyword>
<keyword evidence="1" id="KW-0472">Membrane</keyword>
<feature type="transmembrane region" description="Helical" evidence="1">
    <location>
        <begin position="216"/>
        <end position="236"/>
    </location>
</feature>